<dbReference type="OrthoDB" id="1882346at2759"/>
<dbReference type="PROSITE" id="PS50051">
    <property type="entry name" value="MCM_2"/>
    <property type="match status" value="1"/>
</dbReference>
<dbReference type="GO" id="GO:0003697">
    <property type="term" value="F:single-stranded DNA binding"/>
    <property type="evidence" value="ECO:0007669"/>
    <property type="project" value="TreeGrafter"/>
</dbReference>
<dbReference type="Pfam" id="PF00493">
    <property type="entry name" value="MCM"/>
    <property type="match status" value="1"/>
</dbReference>
<dbReference type="AlphaFoldDB" id="A0A9K3CW75"/>
<evidence type="ECO:0000256" key="1">
    <source>
        <dbReference type="ARBA" id="ARBA00008010"/>
    </source>
</evidence>
<evidence type="ECO:0000313" key="6">
    <source>
        <dbReference type="EMBL" id="GIQ84122.1"/>
    </source>
</evidence>
<keyword evidence="3" id="KW-0547">Nucleotide-binding</keyword>
<keyword evidence="7" id="KW-1185">Reference proteome</keyword>
<dbReference type="InterPro" id="IPR027417">
    <property type="entry name" value="P-loop_NTPase"/>
</dbReference>
<organism evidence="6 7">
    <name type="scientific">Kipferlia bialata</name>
    <dbReference type="NCBI Taxonomy" id="797122"/>
    <lineage>
        <taxon>Eukaryota</taxon>
        <taxon>Metamonada</taxon>
        <taxon>Carpediemonas-like organisms</taxon>
        <taxon>Kipferlia</taxon>
    </lineage>
</organism>
<comment type="similarity">
    <text evidence="1">Belongs to the MCM family.</text>
</comment>
<evidence type="ECO:0000256" key="2">
    <source>
        <dbReference type="ARBA" id="ARBA00022705"/>
    </source>
</evidence>
<evidence type="ECO:0000313" key="7">
    <source>
        <dbReference type="Proteomes" id="UP000265618"/>
    </source>
</evidence>
<gene>
    <name evidence="6" type="ORF">KIPB_005564</name>
</gene>
<dbReference type="PANTHER" id="PTHR11630:SF66">
    <property type="entry name" value="DNA REPLICATION LICENSING FACTOR MCM4"/>
    <property type="match status" value="1"/>
</dbReference>
<dbReference type="GO" id="GO:0042555">
    <property type="term" value="C:MCM complex"/>
    <property type="evidence" value="ECO:0007669"/>
    <property type="project" value="TreeGrafter"/>
</dbReference>
<dbReference type="InterPro" id="IPR031327">
    <property type="entry name" value="MCM"/>
</dbReference>
<dbReference type="GO" id="GO:0006260">
    <property type="term" value="P:DNA replication"/>
    <property type="evidence" value="ECO:0007669"/>
    <property type="project" value="UniProtKB-KW"/>
</dbReference>
<evidence type="ECO:0000256" key="4">
    <source>
        <dbReference type="ARBA" id="ARBA00022840"/>
    </source>
</evidence>
<dbReference type="Gene3D" id="3.40.50.300">
    <property type="entry name" value="P-loop containing nucleotide triphosphate hydrolases"/>
    <property type="match status" value="1"/>
</dbReference>
<dbReference type="GO" id="GO:0017116">
    <property type="term" value="F:single-stranded DNA helicase activity"/>
    <property type="evidence" value="ECO:0007669"/>
    <property type="project" value="TreeGrafter"/>
</dbReference>
<evidence type="ECO:0000259" key="5">
    <source>
        <dbReference type="PROSITE" id="PS50051"/>
    </source>
</evidence>
<protein>
    <recommendedName>
        <fullName evidence="5">MCM C-terminal AAA(+) ATPase domain-containing protein</fullName>
    </recommendedName>
</protein>
<comment type="caution">
    <text evidence="6">The sequence shown here is derived from an EMBL/GenBank/DDBJ whole genome shotgun (WGS) entry which is preliminary data.</text>
</comment>
<proteinExistence type="inferred from homology"/>
<dbReference type="PANTHER" id="PTHR11630">
    <property type="entry name" value="DNA REPLICATION LICENSING FACTOR MCM FAMILY MEMBER"/>
    <property type="match status" value="1"/>
</dbReference>
<dbReference type="EMBL" id="BDIP01001313">
    <property type="protein sequence ID" value="GIQ84122.1"/>
    <property type="molecule type" value="Genomic_DNA"/>
</dbReference>
<reference evidence="6 7" key="1">
    <citation type="journal article" date="2018" name="PLoS ONE">
        <title>The draft genome of Kipferlia bialata reveals reductive genome evolution in fornicate parasites.</title>
        <authorList>
            <person name="Tanifuji G."/>
            <person name="Takabayashi S."/>
            <person name="Kume K."/>
            <person name="Takagi M."/>
            <person name="Nakayama T."/>
            <person name="Kamikawa R."/>
            <person name="Inagaki Y."/>
            <person name="Hashimoto T."/>
        </authorList>
    </citation>
    <scope>NUCLEOTIDE SEQUENCE [LARGE SCALE GENOMIC DNA]</scope>
    <source>
        <strain evidence="6">NY0173</strain>
    </source>
</reference>
<keyword evidence="4" id="KW-0067">ATP-binding</keyword>
<dbReference type="GO" id="GO:0005524">
    <property type="term" value="F:ATP binding"/>
    <property type="evidence" value="ECO:0007669"/>
    <property type="project" value="UniProtKB-KW"/>
</dbReference>
<accession>A0A9K3CW75</accession>
<dbReference type="InterPro" id="IPR001208">
    <property type="entry name" value="MCM_dom"/>
</dbReference>
<sequence>MIDITVELLGGFESYASDAVLSLNVDPALIAAANPAWGRYNPQRTAAENINLPPALLSRFDLLFVIRDIVQSANDER</sequence>
<feature type="domain" description="MCM C-terminal AAA(+) ATPase" evidence="5">
    <location>
        <begin position="22"/>
        <end position="77"/>
    </location>
</feature>
<name>A0A9K3CW75_9EUKA</name>
<keyword evidence="2" id="KW-0235">DNA replication</keyword>
<evidence type="ECO:0000256" key="3">
    <source>
        <dbReference type="ARBA" id="ARBA00022741"/>
    </source>
</evidence>
<dbReference type="Proteomes" id="UP000265618">
    <property type="component" value="Unassembled WGS sequence"/>
</dbReference>